<accession>A0AAD3D5Z4</accession>
<evidence type="ECO:0000313" key="1">
    <source>
        <dbReference type="EMBL" id="GFH58496.1"/>
    </source>
</evidence>
<dbReference type="CDD" id="cd09272">
    <property type="entry name" value="RNase_HI_RT_Ty1"/>
    <property type="match status" value="1"/>
</dbReference>
<gene>
    <name evidence="1" type="ORF">CTEN210_14972</name>
</gene>
<dbReference type="PANTHER" id="PTHR11439:SF440">
    <property type="entry name" value="INTEGRASE CATALYTIC DOMAIN-CONTAINING PROTEIN"/>
    <property type="match status" value="1"/>
</dbReference>
<reference evidence="1 2" key="1">
    <citation type="journal article" date="2021" name="Sci. Rep.">
        <title>The genome of the diatom Chaetoceros tenuissimus carries an ancient integrated fragment of an extant virus.</title>
        <authorList>
            <person name="Hongo Y."/>
            <person name="Kimura K."/>
            <person name="Takaki Y."/>
            <person name="Yoshida Y."/>
            <person name="Baba S."/>
            <person name="Kobayashi G."/>
            <person name="Nagasaki K."/>
            <person name="Hano T."/>
            <person name="Tomaru Y."/>
        </authorList>
    </citation>
    <scope>NUCLEOTIDE SEQUENCE [LARGE SCALE GENOMIC DNA]</scope>
    <source>
        <strain evidence="1 2">NIES-3715</strain>
    </source>
</reference>
<comment type="caution">
    <text evidence="1">The sequence shown here is derived from an EMBL/GenBank/DDBJ whole genome shotgun (WGS) entry which is preliminary data.</text>
</comment>
<sequence>MTLPSGIYQLMAPHAHQTRSINIKKEEFTNLVDALYAFLDLVLDPSTYKSCLLAGVISEYMKPSRDTSERITHVARLTKLLGQIVEVSSMAFKRRRTMLKKQRKLTRKVLQELDTWEEWEAQEFKQLDDYDAQDTFGPPQDPPPGANLLSLLWVYLVKDDGRKKARCVCNGAKNRRGSVTLAETYASALEQHASQVFWASTAVNNWTAIGADATNAFAEAGARLHLYTYTVISNFGTGTIVVKDYKGTGKSVLFLKQVDDFTISCETKDIAEDVIASIDSKMSIKVKKLGLISRFNGVDVLQTRDYIKIYNKTYIEKFCAHHPWLHDMNSADFGIPMRSDNTYIRKLEEADPLSDNDRAKLEKSLGFTYRQIIGEVIYALTTCRLDINFDAIKLSQYSATPAKIHYDAAMRLVKYLYDTKDDRIYYWRQHQNPTLPPMPIPTIKHDGNYNDYDIPTRQQHCPNILVGATDSDHAGDVSHRKSVSGVVLKLAGGAVLYKTSYQQTIAQSCTEAEFTAAVDAVKYILYLHTLLDEIGIPQHQATTLYEDNQGALIMAQAQKPTRQTRHMETKYFGLQDWVKRDLVTLERINTSDNYSDALTKAVGTTLFYPHMNFIMGKIVPEYALHKDTNLSFRRIYDMNLSFLIHRFTSREGDKEDMLVSM</sequence>
<dbReference type="Proteomes" id="UP001054902">
    <property type="component" value="Unassembled WGS sequence"/>
</dbReference>
<dbReference type="AlphaFoldDB" id="A0AAD3D5Z4"/>
<protein>
    <recommendedName>
        <fullName evidence="3">Reverse transcriptase Ty1/copia-type domain-containing protein</fullName>
    </recommendedName>
</protein>
<keyword evidence="2" id="KW-1185">Reference proteome</keyword>
<organism evidence="1 2">
    <name type="scientific">Chaetoceros tenuissimus</name>
    <dbReference type="NCBI Taxonomy" id="426638"/>
    <lineage>
        <taxon>Eukaryota</taxon>
        <taxon>Sar</taxon>
        <taxon>Stramenopiles</taxon>
        <taxon>Ochrophyta</taxon>
        <taxon>Bacillariophyta</taxon>
        <taxon>Coscinodiscophyceae</taxon>
        <taxon>Chaetocerotophycidae</taxon>
        <taxon>Chaetocerotales</taxon>
        <taxon>Chaetocerotaceae</taxon>
        <taxon>Chaetoceros</taxon>
    </lineage>
</organism>
<dbReference type="PANTHER" id="PTHR11439">
    <property type="entry name" value="GAG-POL-RELATED RETROTRANSPOSON"/>
    <property type="match status" value="1"/>
</dbReference>
<name>A0AAD3D5Z4_9STRA</name>
<evidence type="ECO:0000313" key="2">
    <source>
        <dbReference type="Proteomes" id="UP001054902"/>
    </source>
</evidence>
<dbReference type="EMBL" id="BLLK01000062">
    <property type="protein sequence ID" value="GFH58496.1"/>
    <property type="molecule type" value="Genomic_DNA"/>
</dbReference>
<proteinExistence type="predicted"/>
<evidence type="ECO:0008006" key="3">
    <source>
        <dbReference type="Google" id="ProtNLM"/>
    </source>
</evidence>